<dbReference type="AlphaFoldDB" id="A0A517SR66"/>
<dbReference type="EMBL" id="CP036272">
    <property type="protein sequence ID" value="QDT58608.1"/>
    <property type="molecule type" value="Genomic_DNA"/>
</dbReference>
<reference evidence="1 2" key="1">
    <citation type="submission" date="2019-02" db="EMBL/GenBank/DDBJ databases">
        <title>Deep-cultivation of Planctomycetes and their phenomic and genomic characterization uncovers novel biology.</title>
        <authorList>
            <person name="Wiegand S."/>
            <person name="Jogler M."/>
            <person name="Boedeker C."/>
            <person name="Pinto D."/>
            <person name="Vollmers J."/>
            <person name="Rivas-Marin E."/>
            <person name="Kohn T."/>
            <person name="Peeters S.H."/>
            <person name="Heuer A."/>
            <person name="Rast P."/>
            <person name="Oberbeckmann S."/>
            <person name="Bunk B."/>
            <person name="Jeske O."/>
            <person name="Meyerdierks A."/>
            <person name="Storesund J.E."/>
            <person name="Kallscheuer N."/>
            <person name="Luecker S."/>
            <person name="Lage O.M."/>
            <person name="Pohl T."/>
            <person name="Merkel B.J."/>
            <person name="Hornburger P."/>
            <person name="Mueller R.-W."/>
            <person name="Bruemmer F."/>
            <person name="Labrenz M."/>
            <person name="Spormann A.M."/>
            <person name="Op den Camp H."/>
            <person name="Overmann J."/>
            <person name="Amann R."/>
            <person name="Jetten M.S.M."/>
            <person name="Mascher T."/>
            <person name="Medema M.H."/>
            <person name="Devos D.P."/>
            <person name="Kaster A.-K."/>
            <person name="Ovreas L."/>
            <person name="Rohde M."/>
            <person name="Galperin M.Y."/>
            <person name="Jogler C."/>
        </authorList>
    </citation>
    <scope>NUCLEOTIDE SEQUENCE [LARGE SCALE GENOMIC DNA]</scope>
    <source>
        <strain evidence="1 2">SV_7m_r</strain>
    </source>
</reference>
<evidence type="ECO:0000313" key="1">
    <source>
        <dbReference type="EMBL" id="QDT58608.1"/>
    </source>
</evidence>
<keyword evidence="2" id="KW-1185">Reference proteome</keyword>
<sequence>MYRTRLTCLAGTTIKQAAIKAGLGAPYNYLGLYFDSLLSNFHPRRCRFWVQTTENDTDAFNWLVIFHH</sequence>
<gene>
    <name evidence="1" type="ORF">SV7mr_11010</name>
</gene>
<dbReference type="Proteomes" id="UP000315003">
    <property type="component" value="Chromosome"/>
</dbReference>
<name>A0A517SR66_9BACT</name>
<evidence type="ECO:0000313" key="2">
    <source>
        <dbReference type="Proteomes" id="UP000315003"/>
    </source>
</evidence>
<accession>A0A517SR66</accession>
<organism evidence="1 2">
    <name type="scientific">Stieleria bergensis</name>
    <dbReference type="NCBI Taxonomy" id="2528025"/>
    <lineage>
        <taxon>Bacteria</taxon>
        <taxon>Pseudomonadati</taxon>
        <taxon>Planctomycetota</taxon>
        <taxon>Planctomycetia</taxon>
        <taxon>Pirellulales</taxon>
        <taxon>Pirellulaceae</taxon>
        <taxon>Stieleria</taxon>
    </lineage>
</organism>
<proteinExistence type="predicted"/>
<protein>
    <submittedName>
        <fullName evidence="1">Uncharacterized protein</fullName>
    </submittedName>
</protein>